<dbReference type="Proteomes" id="UP000002039">
    <property type="component" value="Unassembled WGS sequence"/>
</dbReference>
<gene>
    <name evidence="2" type="ORF">BDCG_17951</name>
</gene>
<feature type="region of interest" description="Disordered" evidence="1">
    <location>
        <begin position="19"/>
        <end position="38"/>
    </location>
</feature>
<proteinExistence type="predicted"/>
<keyword evidence="3" id="KW-1185">Reference proteome</keyword>
<dbReference type="EMBL" id="EQ999986">
    <property type="protein sequence ID" value="OAT03152.1"/>
    <property type="molecule type" value="Genomic_DNA"/>
</dbReference>
<evidence type="ECO:0000313" key="2">
    <source>
        <dbReference type="EMBL" id="OAT03152.1"/>
    </source>
</evidence>
<dbReference type="GeneID" id="69032843"/>
<evidence type="ECO:0000256" key="1">
    <source>
        <dbReference type="SAM" id="MobiDB-lite"/>
    </source>
</evidence>
<reference evidence="3" key="1">
    <citation type="journal article" date="2015" name="PLoS Genet.">
        <title>The dynamic genome and transcriptome of the human fungal pathogen Blastomyces and close relative Emmonsia.</title>
        <authorList>
            <person name="Munoz J.F."/>
            <person name="Gauthier G.M."/>
            <person name="Desjardins C.A."/>
            <person name="Gallo J.E."/>
            <person name="Holder J."/>
            <person name="Sullivan T.D."/>
            <person name="Marty A.J."/>
            <person name="Carmen J.C."/>
            <person name="Chen Z."/>
            <person name="Ding L."/>
            <person name="Gujja S."/>
            <person name="Magrini V."/>
            <person name="Misas E."/>
            <person name="Mitreva M."/>
            <person name="Priest M."/>
            <person name="Saif S."/>
            <person name="Whiston E.A."/>
            <person name="Young S."/>
            <person name="Zeng Q."/>
            <person name="Goldman W.E."/>
            <person name="Mardis E.R."/>
            <person name="Taylor J.W."/>
            <person name="McEwen J.G."/>
            <person name="Clay O.K."/>
            <person name="Klein B.S."/>
            <person name="Cuomo C.A."/>
        </authorList>
    </citation>
    <scope>NUCLEOTIDE SEQUENCE [LARGE SCALE GENOMIC DNA]</scope>
    <source>
        <strain evidence="3">ER-3 / ATCC MYA-2586</strain>
    </source>
</reference>
<dbReference type="RefSeq" id="XP_045282879.1">
    <property type="nucleotide sequence ID" value="XM_045426991.1"/>
</dbReference>
<accession>A0ABX2W199</accession>
<evidence type="ECO:0000313" key="3">
    <source>
        <dbReference type="Proteomes" id="UP000002039"/>
    </source>
</evidence>
<organism evidence="2 3">
    <name type="scientific">Ajellomyces dermatitidis (strain ER-3 / ATCC MYA-2586)</name>
    <name type="common">Blastomyces dermatitidis</name>
    <dbReference type="NCBI Taxonomy" id="559297"/>
    <lineage>
        <taxon>Eukaryota</taxon>
        <taxon>Fungi</taxon>
        <taxon>Dikarya</taxon>
        <taxon>Ascomycota</taxon>
        <taxon>Pezizomycotina</taxon>
        <taxon>Eurotiomycetes</taxon>
        <taxon>Eurotiomycetidae</taxon>
        <taxon>Onygenales</taxon>
        <taxon>Ajellomycetaceae</taxon>
        <taxon>Blastomyces</taxon>
    </lineage>
</organism>
<name>A0ABX2W199_AJEDR</name>
<sequence length="87" mass="9807">MSELEAFKEELALAGLEPIESYPMPGRQPDKPKKPKFTSQIRNLASIHQWRQSDIANVIGSLPSWLPWSLIGISLSVCCSIMVKQRQ</sequence>
<protein>
    <submittedName>
        <fullName evidence="2">Uncharacterized protein</fullName>
    </submittedName>
</protein>